<dbReference type="OrthoDB" id="5569763at2"/>
<proteinExistence type="predicted"/>
<protein>
    <submittedName>
        <fullName evidence="1">Uncharacterized protein</fullName>
    </submittedName>
</protein>
<dbReference type="RefSeq" id="WP_066892293.1">
    <property type="nucleotide sequence ID" value="NZ_LZDN01000004.1"/>
</dbReference>
<name>A0A1B8PKY2_MORNO</name>
<evidence type="ECO:0000313" key="2">
    <source>
        <dbReference type="Proteomes" id="UP000092671"/>
    </source>
</evidence>
<evidence type="ECO:0000313" key="1">
    <source>
        <dbReference type="EMBL" id="OBX51694.1"/>
    </source>
</evidence>
<gene>
    <name evidence="1" type="ORF">A9Z60_06750</name>
</gene>
<comment type="caution">
    <text evidence="1">The sequence shown here is derived from an EMBL/GenBank/DDBJ whole genome shotgun (WGS) entry which is preliminary data.</text>
</comment>
<reference evidence="1 2" key="1">
    <citation type="submission" date="2016-06" db="EMBL/GenBank/DDBJ databases">
        <title>Draft genome of Moraxella nonliquefaciens CCUG 60284.</title>
        <authorList>
            <person name="Salva-Serra F."/>
            <person name="Engstrom-Jakobsson H."/>
            <person name="Thorell K."/>
            <person name="Gonzales-Siles L."/>
            <person name="Karlsson R."/>
            <person name="Boulund F."/>
            <person name="Engstrand L."/>
            <person name="Kristiansson E."/>
            <person name="Moore E."/>
        </authorList>
    </citation>
    <scope>NUCLEOTIDE SEQUENCE [LARGE SCALE GENOMIC DNA]</scope>
    <source>
        <strain evidence="1 2">CCUG 60284</strain>
    </source>
</reference>
<accession>A0A1B8PKY2</accession>
<dbReference type="AlphaFoldDB" id="A0A1B8PKY2"/>
<organism evidence="1 2">
    <name type="scientific">Moraxella nonliquefaciens</name>
    <dbReference type="NCBI Taxonomy" id="478"/>
    <lineage>
        <taxon>Bacteria</taxon>
        <taxon>Pseudomonadati</taxon>
        <taxon>Pseudomonadota</taxon>
        <taxon>Gammaproteobacteria</taxon>
        <taxon>Moraxellales</taxon>
        <taxon>Moraxellaceae</taxon>
        <taxon>Moraxella</taxon>
    </lineage>
</organism>
<sequence>MKYLLCINNKDYPASLEAMKLYHQIHDPVSEKLGMVRIIDESGEDYLYSQSLFIKVPAVFSQSIDKALTV</sequence>
<dbReference type="Proteomes" id="UP000092671">
    <property type="component" value="Unassembled WGS sequence"/>
</dbReference>
<dbReference type="EMBL" id="LZDN01000004">
    <property type="protein sequence ID" value="OBX51694.1"/>
    <property type="molecule type" value="Genomic_DNA"/>
</dbReference>